<feature type="compositionally biased region" description="Basic and acidic residues" evidence="2">
    <location>
        <begin position="305"/>
        <end position="325"/>
    </location>
</feature>
<keyword evidence="4" id="KW-0614">Plasmid</keyword>
<reference evidence="4" key="2">
    <citation type="submission" date="2015-07" db="EMBL/GenBank/DDBJ databases">
        <title>Plasmids, circular viruses and viroids from rat gut.</title>
        <authorList>
            <person name="Jorgensen T.J."/>
            <person name="Hansen M.A."/>
            <person name="Xu Z."/>
            <person name="Tabak M.A."/>
            <person name="Sorensen S.J."/>
            <person name="Hansen L.H."/>
        </authorList>
    </citation>
    <scope>NUCLEOTIDE SEQUENCE</scope>
    <source>
        <plasmid evidence="4">pRGRH0264</plasmid>
    </source>
</reference>
<geneLocation type="plasmid" evidence="4">
    <name>pRGRH0264</name>
</geneLocation>
<dbReference type="Pfam" id="PF03389">
    <property type="entry name" value="MobA_MobL"/>
    <property type="match status" value="1"/>
</dbReference>
<protein>
    <recommendedName>
        <fullName evidence="3">MobA/MobL protein domain-containing protein</fullName>
    </recommendedName>
</protein>
<feature type="compositionally biased region" description="Pro residues" evidence="2">
    <location>
        <begin position="280"/>
        <end position="295"/>
    </location>
</feature>
<evidence type="ECO:0000259" key="3">
    <source>
        <dbReference type="Pfam" id="PF03389"/>
    </source>
</evidence>
<dbReference type="EMBL" id="LN852936">
    <property type="protein sequence ID" value="CRY94486.1"/>
    <property type="molecule type" value="Genomic_DNA"/>
</dbReference>
<sequence>MMGDGALTRFSSATRNGVRGVGEGSGVAIYHLTVKTGSRHGGQSAGASSDYITRQGRYASGAGELVYTGAGNMPAWAAADPGKYWQAADEYERANGRLYISAEFALPKELNKMEQIELAKAYLSAICEKQPYQFAIHKGEGNNPHVHALISERRNDGINRSPENWFLRANKKAPEKGGAEKNRILKSRGWLLAIRETWAEAVNYCLPDHATKIDHRSNEARGISAAPSVHLGPATAAVLSKLDSQIAAAEAREMAAIAKRWITPTAPGASISTLLSKAPAEPPQRPQSAPEPPRQPEAAPAQPERPQEPPEPPRRRYNRDDGPSR</sequence>
<dbReference type="AlphaFoldDB" id="A0A0H5PXL3"/>
<dbReference type="Gene3D" id="3.30.930.30">
    <property type="match status" value="1"/>
</dbReference>
<evidence type="ECO:0000256" key="2">
    <source>
        <dbReference type="SAM" id="MobiDB-lite"/>
    </source>
</evidence>
<proteinExistence type="predicted"/>
<feature type="region of interest" description="Disordered" evidence="2">
    <location>
        <begin position="272"/>
        <end position="325"/>
    </location>
</feature>
<evidence type="ECO:0000256" key="1">
    <source>
        <dbReference type="ARBA" id="ARBA00022971"/>
    </source>
</evidence>
<name>A0A0H5PXL3_9ZZZZ</name>
<feature type="domain" description="MobA/MobL protein" evidence="3">
    <location>
        <begin position="70"/>
        <end position="238"/>
    </location>
</feature>
<organism evidence="4">
    <name type="scientific">uncultured prokaryote</name>
    <dbReference type="NCBI Taxonomy" id="198431"/>
    <lineage>
        <taxon>unclassified sequences</taxon>
        <taxon>environmental samples</taxon>
    </lineage>
</organism>
<accession>A0A0H5PXL3</accession>
<reference evidence="4" key="1">
    <citation type="submission" date="2015-06" db="EMBL/GenBank/DDBJ databases">
        <authorList>
            <person name="Joergensen T."/>
        </authorList>
    </citation>
    <scope>NUCLEOTIDE SEQUENCE</scope>
    <source>
        <plasmid evidence="4">pRGRH0264</plasmid>
    </source>
</reference>
<keyword evidence="1" id="KW-0184">Conjugation</keyword>
<evidence type="ECO:0000313" key="4">
    <source>
        <dbReference type="EMBL" id="CRY94486.1"/>
    </source>
</evidence>
<dbReference type="InterPro" id="IPR005053">
    <property type="entry name" value="MobA_MobL"/>
</dbReference>